<dbReference type="RefSeq" id="WP_079556840.1">
    <property type="nucleotide sequence ID" value="NZ_CP021904.1"/>
</dbReference>
<dbReference type="Pfam" id="PF18962">
    <property type="entry name" value="Por_Secre_tail"/>
    <property type="match status" value="1"/>
</dbReference>
<evidence type="ECO:0000313" key="3">
    <source>
        <dbReference type="EMBL" id="SKB69445.1"/>
    </source>
</evidence>
<reference evidence="3 4" key="1">
    <citation type="submission" date="2017-02" db="EMBL/GenBank/DDBJ databases">
        <authorList>
            <person name="Peterson S.W."/>
        </authorList>
    </citation>
    <scope>NUCLEOTIDE SEQUENCE [LARGE SCALE GENOMIC DNA]</scope>
    <source>
        <strain evidence="3 4">DSM 24412</strain>
    </source>
</reference>
<evidence type="ECO:0000313" key="4">
    <source>
        <dbReference type="Proteomes" id="UP000191055"/>
    </source>
</evidence>
<dbReference type="Gene3D" id="2.40.128.720">
    <property type="match status" value="3"/>
</dbReference>
<feature type="chain" id="PRO_5010578206" evidence="1">
    <location>
        <begin position="24"/>
        <end position="567"/>
    </location>
</feature>
<organism evidence="3 4">
    <name type="scientific">Alkalitalea saponilacus</name>
    <dbReference type="NCBI Taxonomy" id="889453"/>
    <lineage>
        <taxon>Bacteria</taxon>
        <taxon>Pseudomonadati</taxon>
        <taxon>Bacteroidota</taxon>
        <taxon>Bacteroidia</taxon>
        <taxon>Marinilabiliales</taxon>
        <taxon>Marinilabiliaceae</taxon>
        <taxon>Alkalitalea</taxon>
    </lineage>
</organism>
<dbReference type="STRING" id="889453.SAMN03080601_01069"/>
<keyword evidence="1" id="KW-0732">Signal</keyword>
<dbReference type="KEGG" id="asx:CDL62_16655"/>
<dbReference type="EMBL" id="FUYV01000004">
    <property type="protein sequence ID" value="SKB69445.1"/>
    <property type="molecule type" value="Genomic_DNA"/>
</dbReference>
<evidence type="ECO:0000256" key="1">
    <source>
        <dbReference type="SAM" id="SignalP"/>
    </source>
</evidence>
<dbReference type="InterPro" id="IPR026444">
    <property type="entry name" value="Secre_tail"/>
</dbReference>
<keyword evidence="4" id="KW-1185">Reference proteome</keyword>
<sequence length="567" mass="66400">MQKNLLCFLFKLSILLITTNVVTDDLFAHQNGITSFSLPAEEQGQSIISQQQLFSSIHNTPFSLTDSILIFNNYTSSDSLKYKKTSYKYNLNNNVLEIVFQKAGEDDSKWYDYKSYIYTFDELKRQTQFLKREFDLNNLKWENREKREFKYVGDGRHPSEIADYTQSSGSETWKGNWRINHQYDSHGNVTKSEQFKWDSNVNQWLITTRKDITYNNANQIISKTSYYKNLTEEVWIGNNRIIYIYNDKSQLESELSMFWDAVEGKWVSSLKKEFYYTINGRQSGWEALRWDRDFDIWINWWKVENEYDARGNLIGLFNYNWNQSLSQWIDGWQITNHFDPDNNEQEETGFIWNSEKEDWEGIYRLFHQYNDEYSIKTISDFSWDHESEQWVLNQKRFHYLSVPELLPLTLNIINQNGQIINNATVSIDGHLHESGINHFPAKAQGQYSITVNAMGHESASIDHNLDPFNTIVDIVLKDLSLNQRDLVINDLYVYPNPAYNAVHIKMPDDIIINQLSLYSSSGQLIYSDKPAHSAVRISVSDLPSGLYLLHAETSAGFKVAKIIVGHR</sequence>
<dbReference type="AlphaFoldDB" id="A0A1T5DCN5"/>
<dbReference type="OrthoDB" id="1119314at2"/>
<dbReference type="NCBIfam" id="TIGR04183">
    <property type="entry name" value="Por_Secre_tail"/>
    <property type="match status" value="1"/>
</dbReference>
<proteinExistence type="predicted"/>
<accession>A0A1T5DCN5</accession>
<evidence type="ECO:0000259" key="2">
    <source>
        <dbReference type="Pfam" id="PF18962"/>
    </source>
</evidence>
<feature type="signal peptide" evidence="1">
    <location>
        <begin position="1"/>
        <end position="23"/>
    </location>
</feature>
<name>A0A1T5DCN5_9BACT</name>
<dbReference type="Proteomes" id="UP000191055">
    <property type="component" value="Unassembled WGS sequence"/>
</dbReference>
<gene>
    <name evidence="3" type="ORF">SAMN03080601_01069</name>
</gene>
<protein>
    <submittedName>
        <fullName evidence="3">Por secretion system C-terminal sorting domain-containing protein</fullName>
    </submittedName>
</protein>
<feature type="domain" description="Secretion system C-terminal sorting" evidence="2">
    <location>
        <begin position="493"/>
        <end position="564"/>
    </location>
</feature>